<keyword evidence="1" id="KW-0472">Membrane</keyword>
<organism evidence="2">
    <name type="scientific">marine sediment metagenome</name>
    <dbReference type="NCBI Taxonomy" id="412755"/>
    <lineage>
        <taxon>unclassified sequences</taxon>
        <taxon>metagenomes</taxon>
        <taxon>ecological metagenomes</taxon>
    </lineage>
</organism>
<comment type="caution">
    <text evidence="2">The sequence shown here is derived from an EMBL/GenBank/DDBJ whole genome shotgun (WGS) entry which is preliminary data.</text>
</comment>
<gene>
    <name evidence="2" type="ORF">LCGC14_0305840</name>
</gene>
<evidence type="ECO:0000313" key="2">
    <source>
        <dbReference type="EMBL" id="KKN82760.1"/>
    </source>
</evidence>
<sequence length="62" mass="7080">MTSIVATFIALGIIHLINWVIVKLIIAGTLGLWHVDLSSKFWWVYLLLVLIKMFIRSLRGGK</sequence>
<keyword evidence="1" id="KW-0812">Transmembrane</keyword>
<accession>A0A0F9TNX6</accession>
<dbReference type="AlphaFoldDB" id="A0A0F9TNX6"/>
<feature type="transmembrane region" description="Helical" evidence="1">
    <location>
        <begin position="7"/>
        <end position="35"/>
    </location>
</feature>
<proteinExistence type="predicted"/>
<keyword evidence="1" id="KW-1133">Transmembrane helix</keyword>
<feature type="transmembrane region" description="Helical" evidence="1">
    <location>
        <begin position="41"/>
        <end position="58"/>
    </location>
</feature>
<protein>
    <submittedName>
        <fullName evidence="2">Uncharacterized protein</fullName>
    </submittedName>
</protein>
<name>A0A0F9TNX6_9ZZZZ</name>
<dbReference type="EMBL" id="LAZR01000195">
    <property type="protein sequence ID" value="KKN82760.1"/>
    <property type="molecule type" value="Genomic_DNA"/>
</dbReference>
<reference evidence="2" key="1">
    <citation type="journal article" date="2015" name="Nature">
        <title>Complex archaea that bridge the gap between prokaryotes and eukaryotes.</title>
        <authorList>
            <person name="Spang A."/>
            <person name="Saw J.H."/>
            <person name="Jorgensen S.L."/>
            <person name="Zaremba-Niedzwiedzka K."/>
            <person name="Martijn J."/>
            <person name="Lind A.E."/>
            <person name="van Eijk R."/>
            <person name="Schleper C."/>
            <person name="Guy L."/>
            <person name="Ettema T.J."/>
        </authorList>
    </citation>
    <scope>NUCLEOTIDE SEQUENCE</scope>
</reference>
<evidence type="ECO:0000256" key="1">
    <source>
        <dbReference type="SAM" id="Phobius"/>
    </source>
</evidence>